<dbReference type="EMBL" id="AMGX01000026">
    <property type="protein sequence ID" value="EXJ63445.1"/>
    <property type="molecule type" value="Genomic_DNA"/>
</dbReference>
<dbReference type="Proteomes" id="UP000019471">
    <property type="component" value="Unassembled WGS sequence"/>
</dbReference>
<dbReference type="OrthoDB" id="4138659at2759"/>
<sequence length="127" mass="14310">MLEKLLSLFKKRDSGRKSSHPTKPRRPSDPYSGLSEVAVPPPIQNRDESEVFLHHTLEESLGRISRGQDNEAESGASGDVLVRHHTLEENIKLARELSQELRRQSDELRRRSSANERNADGQTSSSP</sequence>
<proteinExistence type="predicted"/>
<feature type="region of interest" description="Disordered" evidence="1">
    <location>
        <begin position="103"/>
        <end position="127"/>
    </location>
</feature>
<evidence type="ECO:0000313" key="3">
    <source>
        <dbReference type="Proteomes" id="UP000019471"/>
    </source>
</evidence>
<dbReference type="RefSeq" id="XP_007750256.1">
    <property type="nucleotide sequence ID" value="XM_007752066.1"/>
</dbReference>
<accession>W9WEN1</accession>
<feature type="compositionally biased region" description="Basic and acidic residues" evidence="1">
    <location>
        <begin position="103"/>
        <end position="119"/>
    </location>
</feature>
<dbReference type="GeneID" id="19196183"/>
<organism evidence="2 3">
    <name type="scientific">Cladophialophora psammophila CBS 110553</name>
    <dbReference type="NCBI Taxonomy" id="1182543"/>
    <lineage>
        <taxon>Eukaryota</taxon>
        <taxon>Fungi</taxon>
        <taxon>Dikarya</taxon>
        <taxon>Ascomycota</taxon>
        <taxon>Pezizomycotina</taxon>
        <taxon>Eurotiomycetes</taxon>
        <taxon>Chaetothyriomycetidae</taxon>
        <taxon>Chaetothyriales</taxon>
        <taxon>Herpotrichiellaceae</taxon>
        <taxon>Cladophialophora</taxon>
    </lineage>
</organism>
<gene>
    <name evidence="2" type="ORF">A1O5_11494</name>
</gene>
<feature type="region of interest" description="Disordered" evidence="1">
    <location>
        <begin position="61"/>
        <end position="81"/>
    </location>
</feature>
<evidence type="ECO:0000256" key="1">
    <source>
        <dbReference type="SAM" id="MobiDB-lite"/>
    </source>
</evidence>
<evidence type="ECO:0000313" key="2">
    <source>
        <dbReference type="EMBL" id="EXJ63445.1"/>
    </source>
</evidence>
<name>W9WEN1_9EURO</name>
<dbReference type="HOGENOM" id="CLU_157387_0_0_1"/>
<protein>
    <submittedName>
        <fullName evidence="2">Uncharacterized protein</fullName>
    </submittedName>
</protein>
<reference evidence="2 3" key="1">
    <citation type="submission" date="2013-03" db="EMBL/GenBank/DDBJ databases">
        <title>The Genome Sequence of Cladophialophora psammophila CBS 110553.</title>
        <authorList>
            <consortium name="The Broad Institute Genomics Platform"/>
            <person name="Cuomo C."/>
            <person name="de Hoog S."/>
            <person name="Gorbushina A."/>
            <person name="Walker B."/>
            <person name="Young S.K."/>
            <person name="Zeng Q."/>
            <person name="Gargeya S."/>
            <person name="Fitzgerald M."/>
            <person name="Haas B."/>
            <person name="Abouelleil A."/>
            <person name="Allen A.W."/>
            <person name="Alvarado L."/>
            <person name="Arachchi H.M."/>
            <person name="Berlin A.M."/>
            <person name="Chapman S.B."/>
            <person name="Gainer-Dewar J."/>
            <person name="Goldberg J."/>
            <person name="Griggs A."/>
            <person name="Gujja S."/>
            <person name="Hansen M."/>
            <person name="Howarth C."/>
            <person name="Imamovic A."/>
            <person name="Ireland A."/>
            <person name="Larimer J."/>
            <person name="McCowan C."/>
            <person name="Murphy C."/>
            <person name="Pearson M."/>
            <person name="Poon T.W."/>
            <person name="Priest M."/>
            <person name="Roberts A."/>
            <person name="Saif S."/>
            <person name="Shea T."/>
            <person name="Sisk P."/>
            <person name="Sykes S."/>
            <person name="Wortman J."/>
            <person name="Nusbaum C."/>
            <person name="Birren B."/>
        </authorList>
    </citation>
    <scope>NUCLEOTIDE SEQUENCE [LARGE SCALE GENOMIC DNA]</scope>
    <source>
        <strain evidence="2 3">CBS 110553</strain>
    </source>
</reference>
<feature type="region of interest" description="Disordered" evidence="1">
    <location>
        <begin position="9"/>
        <end position="48"/>
    </location>
</feature>
<dbReference type="AlphaFoldDB" id="W9WEN1"/>
<keyword evidence="3" id="KW-1185">Reference proteome</keyword>
<comment type="caution">
    <text evidence="2">The sequence shown here is derived from an EMBL/GenBank/DDBJ whole genome shotgun (WGS) entry which is preliminary data.</text>
</comment>